<organism evidence="17 18">
    <name type="scientific">Oceanibacterium hippocampi</name>
    <dbReference type="NCBI Taxonomy" id="745714"/>
    <lineage>
        <taxon>Bacteria</taxon>
        <taxon>Pseudomonadati</taxon>
        <taxon>Pseudomonadota</taxon>
        <taxon>Alphaproteobacteria</taxon>
        <taxon>Sneathiellales</taxon>
        <taxon>Sneathiellaceae</taxon>
        <taxon>Oceanibacterium</taxon>
    </lineage>
</organism>
<reference evidence="17 18" key="1">
    <citation type="submission" date="2017-03" db="EMBL/GenBank/DDBJ databases">
        <authorList>
            <person name="Afonso C.L."/>
            <person name="Miller P.J."/>
            <person name="Scott M.A."/>
            <person name="Spackman E."/>
            <person name="Goraichik I."/>
            <person name="Dimitrov K.M."/>
            <person name="Suarez D.L."/>
            <person name="Swayne D.E."/>
        </authorList>
    </citation>
    <scope>NUCLEOTIDE SEQUENCE [LARGE SCALE GENOMIC DNA]</scope>
    <source>
        <strain evidence="17 18">CECT 7691</strain>
    </source>
</reference>
<dbReference type="InterPro" id="IPR023465">
    <property type="entry name" value="Riboflavin_kinase_dom_sf"/>
</dbReference>
<dbReference type="EC" id="2.7.1.26" evidence="15"/>
<dbReference type="PIRSF" id="PIRSF004491">
    <property type="entry name" value="FAD_Synth"/>
    <property type="match status" value="1"/>
</dbReference>
<evidence type="ECO:0000256" key="12">
    <source>
        <dbReference type="ARBA" id="ARBA00023268"/>
    </source>
</evidence>
<dbReference type="GO" id="GO:0006747">
    <property type="term" value="P:FAD biosynthetic process"/>
    <property type="evidence" value="ECO:0007669"/>
    <property type="project" value="UniProtKB-UniRule"/>
</dbReference>
<dbReference type="GO" id="GO:0009398">
    <property type="term" value="P:FMN biosynthetic process"/>
    <property type="evidence" value="ECO:0007669"/>
    <property type="project" value="UniProtKB-UniRule"/>
</dbReference>
<evidence type="ECO:0000256" key="15">
    <source>
        <dbReference type="PIRNR" id="PIRNR004491"/>
    </source>
</evidence>
<dbReference type="Proteomes" id="UP000193200">
    <property type="component" value="Unassembled WGS sequence"/>
</dbReference>
<evidence type="ECO:0000313" key="18">
    <source>
        <dbReference type="Proteomes" id="UP000193200"/>
    </source>
</evidence>
<dbReference type="UniPathway" id="UPA00276">
    <property type="reaction ID" value="UER00406"/>
</dbReference>
<evidence type="ECO:0000256" key="2">
    <source>
        <dbReference type="ARBA" id="ARBA00004726"/>
    </source>
</evidence>
<proteinExistence type="inferred from homology"/>
<dbReference type="Pfam" id="PF06574">
    <property type="entry name" value="FAD_syn"/>
    <property type="match status" value="1"/>
</dbReference>
<dbReference type="RefSeq" id="WP_085882475.1">
    <property type="nucleotide sequence ID" value="NZ_FWFR01000001.1"/>
</dbReference>
<keyword evidence="10 15" id="KW-0274">FAD</keyword>
<dbReference type="CDD" id="cd02064">
    <property type="entry name" value="FAD_synthetase_N"/>
    <property type="match status" value="1"/>
</dbReference>
<dbReference type="EC" id="2.7.7.2" evidence="15"/>
<dbReference type="InParanoid" id="A0A1Y5S952"/>
<keyword evidence="9 15" id="KW-0418">Kinase</keyword>
<evidence type="ECO:0000313" key="17">
    <source>
        <dbReference type="EMBL" id="SLN32848.1"/>
    </source>
</evidence>
<evidence type="ECO:0000256" key="1">
    <source>
        <dbReference type="ARBA" id="ARBA00002121"/>
    </source>
</evidence>
<comment type="catalytic activity">
    <reaction evidence="13 15">
        <text>riboflavin + ATP = FMN + ADP + H(+)</text>
        <dbReference type="Rhea" id="RHEA:14357"/>
        <dbReference type="ChEBI" id="CHEBI:15378"/>
        <dbReference type="ChEBI" id="CHEBI:30616"/>
        <dbReference type="ChEBI" id="CHEBI:57986"/>
        <dbReference type="ChEBI" id="CHEBI:58210"/>
        <dbReference type="ChEBI" id="CHEBI:456216"/>
        <dbReference type="EC" id="2.7.1.26"/>
    </reaction>
</comment>
<keyword evidence="4 15" id="KW-0285">Flavoprotein</keyword>
<comment type="catalytic activity">
    <reaction evidence="14 15">
        <text>FMN + ATP + H(+) = FAD + diphosphate</text>
        <dbReference type="Rhea" id="RHEA:17237"/>
        <dbReference type="ChEBI" id="CHEBI:15378"/>
        <dbReference type="ChEBI" id="CHEBI:30616"/>
        <dbReference type="ChEBI" id="CHEBI:33019"/>
        <dbReference type="ChEBI" id="CHEBI:57692"/>
        <dbReference type="ChEBI" id="CHEBI:58210"/>
        <dbReference type="EC" id="2.7.7.2"/>
    </reaction>
</comment>
<dbReference type="OrthoDB" id="9803667at2"/>
<evidence type="ECO:0000256" key="14">
    <source>
        <dbReference type="ARBA" id="ARBA00049494"/>
    </source>
</evidence>
<dbReference type="GO" id="GO:0008531">
    <property type="term" value="F:riboflavin kinase activity"/>
    <property type="evidence" value="ECO:0007669"/>
    <property type="project" value="UniProtKB-UniRule"/>
</dbReference>
<evidence type="ECO:0000256" key="6">
    <source>
        <dbReference type="ARBA" id="ARBA00022679"/>
    </source>
</evidence>
<keyword evidence="12" id="KW-0511">Multifunctional enzyme</keyword>
<dbReference type="AlphaFoldDB" id="A0A1Y5S952"/>
<dbReference type="NCBIfam" id="NF004160">
    <property type="entry name" value="PRK05627.1-3"/>
    <property type="match status" value="1"/>
</dbReference>
<sequence>MRILRHPTDTPDELKRGVAALGNFDGVHLGHRYLIGRARAIATGRGMPLSVVTFEPHPREFFLGDQPNFRLTPLRAKARQLETLGVDLLAALHFDRGFSEQSPETFVRTVLVEGLDVRHVVVGYDFVFGHKRAGTTQVLTELGHRFGFGVTIVEAAGLDGEIYSSTRVRNLLGEGRPDRAAAVLGHWWEVSGRVGHGDARGRTIGFPTANLSLDGFLQPALGVYAVRVAIEEEGARAPLNWHDGVANLGRRPTVDGEDVRLEAHLFDFDGDLYDRHLRVAFVARLRPEQKFSGLEELTGQIARDCLAAREILADPAYAANRFDNAEADAVNR</sequence>
<dbReference type="Gene3D" id="2.40.30.30">
    <property type="entry name" value="Riboflavin kinase-like"/>
    <property type="match status" value="1"/>
</dbReference>
<gene>
    <name evidence="17" type="primary">ribF</name>
    <name evidence="17" type="ORF">OCH7691_01237</name>
</gene>
<feature type="domain" description="Riboflavin kinase" evidence="16">
    <location>
        <begin position="183"/>
        <end position="313"/>
    </location>
</feature>
<keyword evidence="7 15" id="KW-0548">Nucleotidyltransferase</keyword>
<evidence type="ECO:0000256" key="8">
    <source>
        <dbReference type="ARBA" id="ARBA00022741"/>
    </source>
</evidence>
<dbReference type="FunFam" id="3.40.50.620:FF:000021">
    <property type="entry name" value="Riboflavin biosynthesis protein"/>
    <property type="match status" value="1"/>
</dbReference>
<evidence type="ECO:0000256" key="10">
    <source>
        <dbReference type="ARBA" id="ARBA00022827"/>
    </source>
</evidence>
<keyword evidence="11 15" id="KW-0067">ATP-binding</keyword>
<evidence type="ECO:0000256" key="3">
    <source>
        <dbReference type="ARBA" id="ARBA00005201"/>
    </source>
</evidence>
<dbReference type="InterPro" id="IPR023468">
    <property type="entry name" value="Riboflavin_kinase"/>
</dbReference>
<evidence type="ECO:0000256" key="13">
    <source>
        <dbReference type="ARBA" id="ARBA00047880"/>
    </source>
</evidence>
<dbReference type="NCBIfam" id="NF004159">
    <property type="entry name" value="PRK05627.1-2"/>
    <property type="match status" value="1"/>
</dbReference>
<dbReference type="SMART" id="SM00904">
    <property type="entry name" value="Flavokinase"/>
    <property type="match status" value="1"/>
</dbReference>
<dbReference type="Pfam" id="PF01687">
    <property type="entry name" value="Flavokinase"/>
    <property type="match status" value="1"/>
</dbReference>
<dbReference type="GO" id="GO:0009231">
    <property type="term" value="P:riboflavin biosynthetic process"/>
    <property type="evidence" value="ECO:0007669"/>
    <property type="project" value="InterPro"/>
</dbReference>
<dbReference type="SUPFAM" id="SSF52374">
    <property type="entry name" value="Nucleotidylyl transferase"/>
    <property type="match status" value="1"/>
</dbReference>
<evidence type="ECO:0000256" key="7">
    <source>
        <dbReference type="ARBA" id="ARBA00022695"/>
    </source>
</evidence>
<dbReference type="InterPro" id="IPR014729">
    <property type="entry name" value="Rossmann-like_a/b/a_fold"/>
</dbReference>
<dbReference type="EMBL" id="FWFR01000001">
    <property type="protein sequence ID" value="SLN32848.1"/>
    <property type="molecule type" value="Genomic_DNA"/>
</dbReference>
<dbReference type="GO" id="GO:0005524">
    <property type="term" value="F:ATP binding"/>
    <property type="evidence" value="ECO:0007669"/>
    <property type="project" value="UniProtKB-UniRule"/>
</dbReference>
<comment type="pathway">
    <text evidence="3 15">Cofactor biosynthesis; FMN biosynthesis; FMN from riboflavin (ATP route): step 1/1.</text>
</comment>
<evidence type="ECO:0000256" key="5">
    <source>
        <dbReference type="ARBA" id="ARBA00022643"/>
    </source>
</evidence>
<keyword evidence="5 15" id="KW-0288">FMN</keyword>
<protein>
    <recommendedName>
        <fullName evidence="15">Riboflavin biosynthesis protein</fullName>
    </recommendedName>
    <domain>
        <recommendedName>
            <fullName evidence="15">Riboflavin kinase</fullName>
            <ecNumber evidence="15">2.7.1.26</ecNumber>
        </recommendedName>
        <alternativeName>
            <fullName evidence="15">Flavokinase</fullName>
        </alternativeName>
    </domain>
    <domain>
        <recommendedName>
            <fullName evidence="15">FMN adenylyltransferase</fullName>
            <ecNumber evidence="15">2.7.7.2</ecNumber>
        </recommendedName>
        <alternativeName>
            <fullName evidence="15">FAD pyrophosphorylase</fullName>
        </alternativeName>
        <alternativeName>
            <fullName evidence="15">FAD synthase</fullName>
        </alternativeName>
    </domain>
</protein>
<dbReference type="GO" id="GO:0003919">
    <property type="term" value="F:FMN adenylyltransferase activity"/>
    <property type="evidence" value="ECO:0007669"/>
    <property type="project" value="UniProtKB-UniRule"/>
</dbReference>
<comment type="function">
    <text evidence="1">Catalyzes the phosphorylation of riboflavin to FMN followed by the adenylation of FMN to FAD.</text>
</comment>
<name>A0A1Y5S952_9PROT</name>
<dbReference type="FunCoup" id="A0A1Y5S952">
    <property type="interactions" value="430"/>
</dbReference>
<evidence type="ECO:0000256" key="4">
    <source>
        <dbReference type="ARBA" id="ARBA00022630"/>
    </source>
</evidence>
<keyword evidence="6 15" id="KW-0808">Transferase</keyword>
<dbReference type="PANTHER" id="PTHR22749:SF6">
    <property type="entry name" value="RIBOFLAVIN KINASE"/>
    <property type="match status" value="1"/>
</dbReference>
<dbReference type="UniPathway" id="UPA00277">
    <property type="reaction ID" value="UER00407"/>
</dbReference>
<evidence type="ECO:0000256" key="9">
    <source>
        <dbReference type="ARBA" id="ARBA00022777"/>
    </source>
</evidence>
<accession>A0A1Y5S952</accession>
<comment type="pathway">
    <text evidence="2 15">Cofactor biosynthesis; FAD biosynthesis; FAD from FMN: step 1/1.</text>
</comment>
<dbReference type="SUPFAM" id="SSF82114">
    <property type="entry name" value="Riboflavin kinase-like"/>
    <property type="match status" value="1"/>
</dbReference>
<dbReference type="InterPro" id="IPR015865">
    <property type="entry name" value="Riboflavin_kinase_bac/euk"/>
</dbReference>
<evidence type="ECO:0000259" key="16">
    <source>
        <dbReference type="SMART" id="SM00904"/>
    </source>
</evidence>
<dbReference type="PANTHER" id="PTHR22749">
    <property type="entry name" value="RIBOFLAVIN KINASE/FMN ADENYLYLTRANSFERASE"/>
    <property type="match status" value="1"/>
</dbReference>
<dbReference type="Gene3D" id="3.40.50.620">
    <property type="entry name" value="HUPs"/>
    <property type="match status" value="1"/>
</dbReference>
<dbReference type="NCBIfam" id="TIGR00083">
    <property type="entry name" value="ribF"/>
    <property type="match status" value="1"/>
</dbReference>
<dbReference type="InterPro" id="IPR002606">
    <property type="entry name" value="Riboflavin_kinase_bac"/>
</dbReference>
<dbReference type="InterPro" id="IPR015864">
    <property type="entry name" value="FAD_synthase"/>
</dbReference>
<comment type="similarity">
    <text evidence="15">Belongs to the ribF family.</text>
</comment>
<keyword evidence="8 15" id="KW-0547">Nucleotide-binding</keyword>
<keyword evidence="18" id="KW-1185">Reference proteome</keyword>
<evidence type="ECO:0000256" key="11">
    <source>
        <dbReference type="ARBA" id="ARBA00022840"/>
    </source>
</evidence>